<comment type="caution">
    <text evidence="1">The sequence shown here is derived from an EMBL/GenBank/DDBJ whole genome shotgun (WGS) entry which is preliminary data.</text>
</comment>
<evidence type="ECO:0008006" key="3">
    <source>
        <dbReference type="Google" id="ProtNLM"/>
    </source>
</evidence>
<evidence type="ECO:0000313" key="2">
    <source>
        <dbReference type="Proteomes" id="UP000236075"/>
    </source>
</evidence>
<accession>A0AAX0WN89</accession>
<protein>
    <recommendedName>
        <fullName evidence="3">Glycosyltransferase</fullName>
    </recommendedName>
</protein>
<dbReference type="RefSeq" id="WP_102747928.1">
    <property type="nucleotide sequence ID" value="NZ_PJLB01000004.1"/>
</dbReference>
<dbReference type="AlphaFoldDB" id="A0AAX0WN89"/>
<reference evidence="1 2" key="1">
    <citation type="journal article" date="2017" name="BMC Genomics">
        <title>Genome sequencing of 39 Akkermansia muciniphila isolates reveals its population structure, genomic and functional diverisity, and global distribution in mammalian gut microbiotas.</title>
        <authorList>
            <person name="Guo X."/>
            <person name="Li S."/>
            <person name="Zhang J."/>
            <person name="Wu F."/>
            <person name="Li X."/>
            <person name="Wu D."/>
            <person name="Zhang M."/>
            <person name="Ou Z."/>
            <person name="Jie Z."/>
            <person name="Yan Q."/>
            <person name="Li P."/>
            <person name="Yi J."/>
            <person name="Peng Y."/>
        </authorList>
    </citation>
    <scope>NUCLEOTIDE SEQUENCE [LARGE SCALE GENOMIC DNA]</scope>
    <source>
        <strain evidence="1 2">GP28</strain>
    </source>
</reference>
<sequence length="251" mass="28012">MIRIYLFTYAGDADEALVCVRCAAAALPEAVITVVDDESTPIAERARTALVEAGARYCQTSWPRNGNLRGPECVRGIISTLAGEAEDEDIIVKIDSDTLLLSGDWVRDMQLHGLALHASGYQVPSHPSERSAYGPCYAISGRAARLAAKELEQADLPPLAPEDLTICRAVQNHFPTEQIRLDEPWTPFYREGKWTAWNWFSIAVTPQKYADFWMVTFGNPRPTNIPKSERARAMDALFRYRFPQNEDGSCC</sequence>
<proteinExistence type="predicted"/>
<organism evidence="1 2">
    <name type="scientific">Akkermansia muciniphila</name>
    <dbReference type="NCBI Taxonomy" id="239935"/>
    <lineage>
        <taxon>Bacteria</taxon>
        <taxon>Pseudomonadati</taxon>
        <taxon>Verrucomicrobiota</taxon>
        <taxon>Verrucomicrobiia</taxon>
        <taxon>Verrucomicrobiales</taxon>
        <taxon>Akkermansiaceae</taxon>
        <taxon>Akkermansia</taxon>
    </lineage>
</organism>
<dbReference type="Proteomes" id="UP000236075">
    <property type="component" value="Unassembled WGS sequence"/>
</dbReference>
<evidence type="ECO:0000313" key="1">
    <source>
        <dbReference type="EMBL" id="PND05024.1"/>
    </source>
</evidence>
<name>A0AAX0WN89_9BACT</name>
<gene>
    <name evidence="1" type="ORF">CXT95_00960</name>
</gene>
<dbReference type="EMBL" id="PJLB01000004">
    <property type="protein sequence ID" value="PND05024.1"/>
    <property type="molecule type" value="Genomic_DNA"/>
</dbReference>